<dbReference type="InterPro" id="IPR017452">
    <property type="entry name" value="GPCR_Rhodpsn_7TM"/>
</dbReference>
<dbReference type="GO" id="GO:0004930">
    <property type="term" value="F:G protein-coupled receptor activity"/>
    <property type="evidence" value="ECO:0007669"/>
    <property type="project" value="UniProtKB-KW"/>
</dbReference>
<feature type="region of interest" description="Disordered" evidence="11">
    <location>
        <begin position="241"/>
        <end position="264"/>
    </location>
</feature>
<dbReference type="Pfam" id="PF00001">
    <property type="entry name" value="7tm_1"/>
    <property type="match status" value="1"/>
</dbReference>
<evidence type="ECO:0000256" key="8">
    <source>
        <dbReference type="ARBA" id="ARBA00023170"/>
    </source>
</evidence>
<keyword evidence="7 12" id="KW-0472">Membrane</keyword>
<dbReference type="EMBL" id="CAKKLH010000280">
    <property type="protein sequence ID" value="CAH0107927.1"/>
    <property type="molecule type" value="Genomic_DNA"/>
</dbReference>
<dbReference type="PANTHER" id="PTHR24246:SF27">
    <property type="entry name" value="ADENOSINE RECEPTOR, ISOFORM A"/>
    <property type="match status" value="1"/>
</dbReference>
<dbReference type="Gene3D" id="1.20.1070.10">
    <property type="entry name" value="Rhodopsin 7-helix transmembrane proteins"/>
    <property type="match status" value="1"/>
</dbReference>
<feature type="transmembrane region" description="Helical" evidence="12">
    <location>
        <begin position="176"/>
        <end position="195"/>
    </location>
</feature>
<evidence type="ECO:0000256" key="5">
    <source>
        <dbReference type="ARBA" id="ARBA00022989"/>
    </source>
</evidence>
<comment type="similarity">
    <text evidence="2">Belongs to the G-protein coupled receptor 1 family.</text>
</comment>
<feature type="transmembrane region" description="Helical" evidence="12">
    <location>
        <begin position="61"/>
        <end position="82"/>
    </location>
</feature>
<keyword evidence="4 12" id="KW-0812">Transmembrane</keyword>
<name>A0A8J2RSE9_9CRUS</name>
<evidence type="ECO:0000256" key="12">
    <source>
        <dbReference type="SAM" id="Phobius"/>
    </source>
</evidence>
<keyword evidence="15" id="KW-1185">Reference proteome</keyword>
<evidence type="ECO:0000256" key="3">
    <source>
        <dbReference type="ARBA" id="ARBA00022475"/>
    </source>
</evidence>
<evidence type="ECO:0000256" key="2">
    <source>
        <dbReference type="ARBA" id="ARBA00010663"/>
    </source>
</evidence>
<feature type="transmembrane region" description="Helical" evidence="12">
    <location>
        <begin position="28"/>
        <end position="49"/>
    </location>
</feature>
<gene>
    <name evidence="14" type="ORF">DGAL_LOCUS11266</name>
</gene>
<dbReference type="GO" id="GO:0001973">
    <property type="term" value="P:G protein-coupled adenosine receptor signaling pathway"/>
    <property type="evidence" value="ECO:0007669"/>
    <property type="project" value="TreeGrafter"/>
</dbReference>
<dbReference type="PRINTS" id="PR00237">
    <property type="entry name" value="GPCRRHODOPSN"/>
</dbReference>
<evidence type="ECO:0000256" key="9">
    <source>
        <dbReference type="ARBA" id="ARBA00023180"/>
    </source>
</evidence>
<feature type="compositionally biased region" description="Low complexity" evidence="11">
    <location>
        <begin position="254"/>
        <end position="264"/>
    </location>
</feature>
<evidence type="ECO:0000256" key="1">
    <source>
        <dbReference type="ARBA" id="ARBA00004651"/>
    </source>
</evidence>
<dbReference type="SUPFAM" id="SSF81321">
    <property type="entry name" value="Family A G protein-coupled receptor-like"/>
    <property type="match status" value="1"/>
</dbReference>
<feature type="transmembrane region" description="Helical" evidence="12">
    <location>
        <begin position="94"/>
        <end position="115"/>
    </location>
</feature>
<evidence type="ECO:0000259" key="13">
    <source>
        <dbReference type="PROSITE" id="PS50262"/>
    </source>
</evidence>
<dbReference type="Proteomes" id="UP000789390">
    <property type="component" value="Unassembled WGS sequence"/>
</dbReference>
<dbReference type="OrthoDB" id="6351816at2759"/>
<comment type="subcellular location">
    <subcellularLocation>
        <location evidence="1">Cell membrane</location>
        <topology evidence="1">Multi-pass membrane protein</topology>
    </subcellularLocation>
</comment>
<reference evidence="14" key="1">
    <citation type="submission" date="2021-11" db="EMBL/GenBank/DDBJ databases">
        <authorList>
            <person name="Schell T."/>
        </authorList>
    </citation>
    <scope>NUCLEOTIDE SEQUENCE</scope>
    <source>
        <strain evidence="14">M5</strain>
    </source>
</reference>
<evidence type="ECO:0000256" key="4">
    <source>
        <dbReference type="ARBA" id="ARBA00022692"/>
    </source>
</evidence>
<dbReference type="AlphaFoldDB" id="A0A8J2RSE9"/>
<dbReference type="InterPro" id="IPR000276">
    <property type="entry name" value="GPCR_Rhodpsn"/>
</dbReference>
<evidence type="ECO:0000313" key="14">
    <source>
        <dbReference type="EMBL" id="CAH0107927.1"/>
    </source>
</evidence>
<organism evidence="14 15">
    <name type="scientific">Daphnia galeata</name>
    <dbReference type="NCBI Taxonomy" id="27404"/>
    <lineage>
        <taxon>Eukaryota</taxon>
        <taxon>Metazoa</taxon>
        <taxon>Ecdysozoa</taxon>
        <taxon>Arthropoda</taxon>
        <taxon>Crustacea</taxon>
        <taxon>Branchiopoda</taxon>
        <taxon>Diplostraca</taxon>
        <taxon>Cladocera</taxon>
        <taxon>Anomopoda</taxon>
        <taxon>Daphniidae</taxon>
        <taxon>Daphnia</taxon>
    </lineage>
</organism>
<feature type="transmembrane region" description="Helical" evidence="12">
    <location>
        <begin position="352"/>
        <end position="371"/>
    </location>
</feature>
<feature type="transmembrane region" description="Helical" evidence="12">
    <location>
        <begin position="136"/>
        <end position="156"/>
    </location>
</feature>
<keyword evidence="3" id="KW-1003">Cell membrane</keyword>
<feature type="domain" description="G-protein coupled receptors family 1 profile" evidence="13">
    <location>
        <begin position="41"/>
        <end position="333"/>
    </location>
</feature>
<protein>
    <recommendedName>
        <fullName evidence="13">G-protein coupled receptors family 1 profile domain-containing protein</fullName>
    </recommendedName>
</protein>
<keyword evidence="5 12" id="KW-1133">Transmembrane helix</keyword>
<feature type="transmembrane region" description="Helical" evidence="12">
    <location>
        <begin position="316"/>
        <end position="340"/>
    </location>
</feature>
<keyword evidence="9" id="KW-0325">Glycoprotein</keyword>
<keyword evidence="8" id="KW-0675">Receptor</keyword>
<dbReference type="PROSITE" id="PS50262">
    <property type="entry name" value="G_PROTEIN_RECEP_F1_2"/>
    <property type="match status" value="1"/>
</dbReference>
<keyword evidence="6" id="KW-0297">G-protein coupled receptor</keyword>
<comment type="caution">
    <text evidence="14">The sequence shown here is derived from an EMBL/GenBank/DDBJ whole genome shotgun (WGS) entry which is preliminary data.</text>
</comment>
<evidence type="ECO:0000256" key="10">
    <source>
        <dbReference type="ARBA" id="ARBA00023224"/>
    </source>
</evidence>
<evidence type="ECO:0000256" key="7">
    <source>
        <dbReference type="ARBA" id="ARBA00023136"/>
    </source>
</evidence>
<proteinExistence type="inferred from homology"/>
<dbReference type="PANTHER" id="PTHR24246">
    <property type="entry name" value="OLFACTORY RECEPTOR AND ADENOSINE RECEPTOR"/>
    <property type="match status" value="1"/>
</dbReference>
<accession>A0A8J2RSE9</accession>
<dbReference type="GO" id="GO:0007189">
    <property type="term" value="P:adenylate cyclase-activating G protein-coupled receptor signaling pathway"/>
    <property type="evidence" value="ECO:0007669"/>
    <property type="project" value="TreeGrafter"/>
</dbReference>
<evidence type="ECO:0000256" key="11">
    <source>
        <dbReference type="SAM" id="MobiDB-lite"/>
    </source>
</evidence>
<keyword evidence="10" id="KW-0807">Transducer</keyword>
<dbReference type="GO" id="GO:0005886">
    <property type="term" value="C:plasma membrane"/>
    <property type="evidence" value="ECO:0007669"/>
    <property type="project" value="UniProtKB-SubCell"/>
</dbReference>
<evidence type="ECO:0000256" key="6">
    <source>
        <dbReference type="ARBA" id="ARBA00023040"/>
    </source>
</evidence>
<evidence type="ECO:0000313" key="15">
    <source>
        <dbReference type="Proteomes" id="UP000789390"/>
    </source>
</evidence>
<sequence length="389" mass="44651">MDENQIVPVNMSKYDFPLMEQNITATQAVYRSSIVCVGIFLNCIVLIVVSLSRQLHYPRHIFWAAVSIFECLFLVDSALELVTVHNRDYLACRFVVLFFPADYSILLICLSMAAFDRYISIVRYEWYKDNVTNRGVIILISIVVVVTFVILTSPYWTCYKSIYTCTSNAIHCHWAFVWNSFLGIVCVILHCMIFIETKSFIRQYVPEYRRAPFAVKFSGTSSIQQPSLSTEAVLFNLSEHPSGSARRENQSILPQDPSQDSQPSASVARHYLGIHECDPHPARLPLTSQSVNNQDGIQSFARKSNRSKISRLELQAALNLSVNILPFWLCTFPVSCYVIIEYWCIRLDTSCDTFLITIYNPIMYMATCLEFRRALRHIAKKLSTKFKIC</sequence>